<dbReference type="EMBL" id="BARV01035149">
    <property type="protein sequence ID" value="GAI54319.1"/>
    <property type="molecule type" value="Genomic_DNA"/>
</dbReference>
<dbReference type="AlphaFoldDB" id="X1RFE5"/>
<keyword evidence="2" id="KW-0547">Nucleotide-binding</keyword>
<dbReference type="SUPFAM" id="SSF52540">
    <property type="entry name" value="P-loop containing nucleoside triphosphate hydrolases"/>
    <property type="match status" value="1"/>
</dbReference>
<dbReference type="GO" id="GO:0016226">
    <property type="term" value="P:iron-sulfur cluster assembly"/>
    <property type="evidence" value="ECO:0007669"/>
    <property type="project" value="InterPro"/>
</dbReference>
<dbReference type="Pfam" id="PF10609">
    <property type="entry name" value="ParA"/>
    <property type="match status" value="1"/>
</dbReference>
<evidence type="ECO:0000256" key="2">
    <source>
        <dbReference type="ARBA" id="ARBA00022741"/>
    </source>
</evidence>
<keyword evidence="3" id="KW-0067">ATP-binding</keyword>
<sequence>MQQRQRQMAEQDKRIHDTAAAIKHKILVLSGKGGVGKSTVAANLAWALAGRDNQVGLLDADLHGPTIPLMTGLTGHTLAGSEHAIQPVALTPDLRVMSIGFLVTEP</sequence>
<comment type="caution">
    <text evidence="6">The sequence shown here is derived from an EMBL/GenBank/DDBJ whole genome shotgun (WGS) entry which is preliminary data.</text>
</comment>
<dbReference type="InterPro" id="IPR019591">
    <property type="entry name" value="Mrp/NBP35_ATP-bd"/>
</dbReference>
<dbReference type="PANTHER" id="PTHR23264:SF19">
    <property type="entry name" value="CYTOSOLIC FE-S CLUSTER ASSEMBLY FACTOR NUBP2"/>
    <property type="match status" value="1"/>
</dbReference>
<feature type="non-terminal residue" evidence="6">
    <location>
        <position position="106"/>
    </location>
</feature>
<accession>X1RFE5</accession>
<reference evidence="6" key="1">
    <citation type="journal article" date="2014" name="Front. Microbiol.">
        <title>High frequency of phylogenetically diverse reductive dehalogenase-homologous genes in deep subseafloor sedimentary metagenomes.</title>
        <authorList>
            <person name="Kawai M."/>
            <person name="Futagami T."/>
            <person name="Toyoda A."/>
            <person name="Takaki Y."/>
            <person name="Nishi S."/>
            <person name="Hori S."/>
            <person name="Arai W."/>
            <person name="Tsubouchi T."/>
            <person name="Morono Y."/>
            <person name="Uchiyama I."/>
            <person name="Ito T."/>
            <person name="Fujiyama A."/>
            <person name="Inagaki F."/>
            <person name="Takami H."/>
        </authorList>
    </citation>
    <scope>NUCLEOTIDE SEQUENCE</scope>
    <source>
        <strain evidence="6">Expedition CK06-06</strain>
    </source>
</reference>
<evidence type="ECO:0000256" key="1">
    <source>
        <dbReference type="ARBA" id="ARBA00022723"/>
    </source>
</evidence>
<dbReference type="GO" id="GO:0005524">
    <property type="term" value="F:ATP binding"/>
    <property type="evidence" value="ECO:0007669"/>
    <property type="project" value="UniProtKB-KW"/>
</dbReference>
<dbReference type="PANTHER" id="PTHR23264">
    <property type="entry name" value="NUCLEOTIDE-BINDING PROTEIN NBP35 YEAST -RELATED"/>
    <property type="match status" value="1"/>
</dbReference>
<evidence type="ECO:0008006" key="7">
    <source>
        <dbReference type="Google" id="ProtNLM"/>
    </source>
</evidence>
<proteinExistence type="predicted"/>
<evidence type="ECO:0000256" key="4">
    <source>
        <dbReference type="ARBA" id="ARBA00023004"/>
    </source>
</evidence>
<name>X1RFE5_9ZZZZ</name>
<organism evidence="6">
    <name type="scientific">marine sediment metagenome</name>
    <dbReference type="NCBI Taxonomy" id="412755"/>
    <lineage>
        <taxon>unclassified sequences</taxon>
        <taxon>metagenomes</taxon>
        <taxon>ecological metagenomes</taxon>
    </lineage>
</organism>
<keyword evidence="1" id="KW-0479">Metal-binding</keyword>
<dbReference type="GO" id="GO:0046872">
    <property type="term" value="F:metal ion binding"/>
    <property type="evidence" value="ECO:0007669"/>
    <property type="project" value="UniProtKB-KW"/>
</dbReference>
<keyword evidence="5" id="KW-0411">Iron-sulfur</keyword>
<gene>
    <name evidence="6" type="ORF">S06H3_54888</name>
</gene>
<dbReference type="InterPro" id="IPR027417">
    <property type="entry name" value="P-loop_NTPase"/>
</dbReference>
<dbReference type="InterPro" id="IPR033756">
    <property type="entry name" value="YlxH/NBP35"/>
</dbReference>
<dbReference type="GO" id="GO:0051536">
    <property type="term" value="F:iron-sulfur cluster binding"/>
    <property type="evidence" value="ECO:0007669"/>
    <property type="project" value="UniProtKB-KW"/>
</dbReference>
<dbReference type="GO" id="GO:0005829">
    <property type="term" value="C:cytosol"/>
    <property type="evidence" value="ECO:0007669"/>
    <property type="project" value="TreeGrafter"/>
</dbReference>
<protein>
    <recommendedName>
        <fullName evidence="7">CobQ/CobB/MinD/ParA nucleotide binding domain-containing protein</fullName>
    </recommendedName>
</protein>
<evidence type="ECO:0000313" key="6">
    <source>
        <dbReference type="EMBL" id="GAI54319.1"/>
    </source>
</evidence>
<dbReference type="GO" id="GO:0140663">
    <property type="term" value="F:ATP-dependent FeS chaperone activity"/>
    <property type="evidence" value="ECO:0007669"/>
    <property type="project" value="InterPro"/>
</dbReference>
<dbReference type="Gene3D" id="3.40.50.300">
    <property type="entry name" value="P-loop containing nucleotide triphosphate hydrolases"/>
    <property type="match status" value="1"/>
</dbReference>
<evidence type="ECO:0000256" key="3">
    <source>
        <dbReference type="ARBA" id="ARBA00022840"/>
    </source>
</evidence>
<keyword evidence="4" id="KW-0408">Iron</keyword>
<evidence type="ECO:0000256" key="5">
    <source>
        <dbReference type="ARBA" id="ARBA00023014"/>
    </source>
</evidence>